<evidence type="ECO:0000256" key="1">
    <source>
        <dbReference type="SAM" id="MobiDB-lite"/>
    </source>
</evidence>
<dbReference type="Proteomes" id="UP000007752">
    <property type="component" value="Chromosome 6"/>
</dbReference>
<dbReference type="PROSITE" id="PS50181">
    <property type="entry name" value="FBOX"/>
    <property type="match status" value="1"/>
</dbReference>
<feature type="domain" description="F-box" evidence="2">
    <location>
        <begin position="51"/>
        <end position="100"/>
    </location>
</feature>
<dbReference type="InterPro" id="IPR036047">
    <property type="entry name" value="F-box-like_dom_sf"/>
</dbReference>
<reference evidence="3" key="2">
    <citation type="submission" date="2008-12" db="EMBL/GenBank/DDBJ databases">
        <title>Improved gene annotation of the rice (Oryza sativa) genomes.</title>
        <authorList>
            <person name="Wang J."/>
            <person name="Li R."/>
            <person name="Fan W."/>
            <person name="Huang Q."/>
            <person name="Zhang J."/>
            <person name="Zhou Y."/>
            <person name="Hu Y."/>
            <person name="Zi S."/>
            <person name="Li J."/>
            <person name="Ni P."/>
            <person name="Zheng H."/>
            <person name="Zhang Y."/>
            <person name="Zhao M."/>
            <person name="Hao Q."/>
            <person name="McDermott J."/>
            <person name="Samudrala R."/>
            <person name="Kristiansen K."/>
            <person name="Wong G.K.-S."/>
        </authorList>
    </citation>
    <scope>NUCLEOTIDE SEQUENCE</scope>
</reference>
<proteinExistence type="predicted"/>
<dbReference type="Pfam" id="PF00646">
    <property type="entry name" value="F-box"/>
    <property type="match status" value="1"/>
</dbReference>
<protein>
    <recommendedName>
        <fullName evidence="2">F-box domain-containing protein</fullName>
    </recommendedName>
</protein>
<name>B9FSK0_ORYSJ</name>
<accession>B9FSK0</accession>
<reference evidence="3" key="1">
    <citation type="journal article" date="2005" name="PLoS Biol.">
        <title>The genomes of Oryza sativa: a history of duplications.</title>
        <authorList>
            <person name="Yu J."/>
            <person name="Wang J."/>
            <person name="Lin W."/>
            <person name="Li S."/>
            <person name="Li H."/>
            <person name="Zhou J."/>
            <person name="Ni P."/>
            <person name="Dong W."/>
            <person name="Hu S."/>
            <person name="Zeng C."/>
            <person name="Zhang J."/>
            <person name="Zhang Y."/>
            <person name="Li R."/>
            <person name="Xu Z."/>
            <person name="Li S."/>
            <person name="Li X."/>
            <person name="Zheng H."/>
            <person name="Cong L."/>
            <person name="Lin L."/>
            <person name="Yin J."/>
            <person name="Geng J."/>
            <person name="Li G."/>
            <person name="Shi J."/>
            <person name="Liu J."/>
            <person name="Lv H."/>
            <person name="Li J."/>
            <person name="Wang J."/>
            <person name="Deng Y."/>
            <person name="Ran L."/>
            <person name="Shi X."/>
            <person name="Wang X."/>
            <person name="Wu Q."/>
            <person name="Li C."/>
            <person name="Ren X."/>
            <person name="Wang J."/>
            <person name="Wang X."/>
            <person name="Li D."/>
            <person name="Liu D."/>
            <person name="Zhang X."/>
            <person name="Ji Z."/>
            <person name="Zhao W."/>
            <person name="Sun Y."/>
            <person name="Zhang Z."/>
            <person name="Bao J."/>
            <person name="Han Y."/>
            <person name="Dong L."/>
            <person name="Ji J."/>
            <person name="Chen P."/>
            <person name="Wu S."/>
            <person name="Liu J."/>
            <person name="Xiao Y."/>
            <person name="Bu D."/>
            <person name="Tan J."/>
            <person name="Yang L."/>
            <person name="Ye C."/>
            <person name="Zhang J."/>
            <person name="Xu J."/>
            <person name="Zhou Y."/>
            <person name="Yu Y."/>
            <person name="Zhang B."/>
            <person name="Zhuang S."/>
            <person name="Wei H."/>
            <person name="Liu B."/>
            <person name="Lei M."/>
            <person name="Yu H."/>
            <person name="Li Y."/>
            <person name="Xu H."/>
            <person name="Wei S."/>
            <person name="He X."/>
            <person name="Fang L."/>
            <person name="Zhang Z."/>
            <person name="Zhang Y."/>
            <person name="Huang X."/>
            <person name="Su Z."/>
            <person name="Tong W."/>
            <person name="Li J."/>
            <person name="Tong Z."/>
            <person name="Li S."/>
            <person name="Ye J."/>
            <person name="Wang L."/>
            <person name="Fang L."/>
            <person name="Lei T."/>
            <person name="Chen C."/>
            <person name="Chen H."/>
            <person name="Xu Z."/>
            <person name="Li H."/>
            <person name="Huang H."/>
            <person name="Zhang F."/>
            <person name="Xu H."/>
            <person name="Li N."/>
            <person name="Zhao C."/>
            <person name="Li S."/>
            <person name="Dong L."/>
            <person name="Huang Y."/>
            <person name="Li L."/>
            <person name="Xi Y."/>
            <person name="Qi Q."/>
            <person name="Li W."/>
            <person name="Zhang B."/>
            <person name="Hu W."/>
            <person name="Zhang Y."/>
            <person name="Tian X."/>
            <person name="Jiao Y."/>
            <person name="Liang X."/>
            <person name="Jin J."/>
            <person name="Gao L."/>
            <person name="Zheng W."/>
            <person name="Hao B."/>
            <person name="Liu S."/>
            <person name="Wang W."/>
            <person name="Yuan L."/>
            <person name="Cao M."/>
            <person name="McDermott J."/>
            <person name="Samudrala R."/>
            <person name="Wang J."/>
            <person name="Wong G.K."/>
            <person name="Yang H."/>
        </authorList>
    </citation>
    <scope>NUCLEOTIDE SEQUENCE [LARGE SCALE GENOMIC DNA]</scope>
</reference>
<dbReference type="SMART" id="SM00256">
    <property type="entry name" value="FBOX"/>
    <property type="match status" value="1"/>
</dbReference>
<evidence type="ECO:0000313" key="3">
    <source>
        <dbReference type="EMBL" id="EEE65461.1"/>
    </source>
</evidence>
<gene>
    <name evidence="3" type="ORF">OsJ_20839</name>
</gene>
<dbReference type="PANTHER" id="PTHR34709">
    <property type="entry name" value="OS10G0396666 PROTEIN"/>
    <property type="match status" value="1"/>
</dbReference>
<dbReference type="InterPro" id="IPR001810">
    <property type="entry name" value="F-box_dom"/>
</dbReference>
<dbReference type="InterPro" id="IPR055312">
    <property type="entry name" value="FBL15-like"/>
</dbReference>
<sequence length="145" mass="15451">MDHVDVDGDVLVSGTARAQVSDGEVSPTKRVKLSSTSGGDDDDAVIGGGGEDRLSSLPDDVLLLILLRLSTAAAAARTSLISRRWRGLWDKHALVTFADHDGPAAARGRAAAGRHPARLPIAPPPRRRHAVERCARRHVHLPPSR</sequence>
<dbReference type="PANTHER" id="PTHR34709:SF80">
    <property type="entry name" value="F-BOX DOMAIN-CONTAINING PROTEIN"/>
    <property type="match status" value="1"/>
</dbReference>
<dbReference type="SUPFAM" id="SSF81383">
    <property type="entry name" value="F-box domain"/>
    <property type="match status" value="1"/>
</dbReference>
<organism evidence="3">
    <name type="scientific">Oryza sativa subsp. japonica</name>
    <name type="common">Rice</name>
    <dbReference type="NCBI Taxonomy" id="39947"/>
    <lineage>
        <taxon>Eukaryota</taxon>
        <taxon>Viridiplantae</taxon>
        <taxon>Streptophyta</taxon>
        <taxon>Embryophyta</taxon>
        <taxon>Tracheophyta</taxon>
        <taxon>Spermatophyta</taxon>
        <taxon>Magnoliopsida</taxon>
        <taxon>Liliopsida</taxon>
        <taxon>Poales</taxon>
        <taxon>Poaceae</taxon>
        <taxon>BOP clade</taxon>
        <taxon>Oryzoideae</taxon>
        <taxon>Oryzeae</taxon>
        <taxon>Oryzinae</taxon>
        <taxon>Oryza</taxon>
        <taxon>Oryza sativa</taxon>
    </lineage>
</organism>
<dbReference type="AlphaFoldDB" id="B9FSK0"/>
<dbReference type="Gene3D" id="1.20.1280.50">
    <property type="match status" value="1"/>
</dbReference>
<dbReference type="EMBL" id="CM000143">
    <property type="protein sequence ID" value="EEE65461.1"/>
    <property type="molecule type" value="Genomic_DNA"/>
</dbReference>
<evidence type="ECO:0000259" key="2">
    <source>
        <dbReference type="PROSITE" id="PS50181"/>
    </source>
</evidence>
<feature type="region of interest" description="Disordered" evidence="1">
    <location>
        <begin position="17"/>
        <end position="56"/>
    </location>
</feature>